<evidence type="ECO:0000313" key="2">
    <source>
        <dbReference type="Proteomes" id="UP000011713"/>
    </source>
</evidence>
<dbReference type="EnsemblProtists" id="HpaT804933">
    <property type="protein sequence ID" value="HpaP804933"/>
    <property type="gene ID" value="HpaG804933"/>
</dbReference>
<dbReference type="HOGENOM" id="CLU_2325226_0_0_1"/>
<reference evidence="1" key="2">
    <citation type="submission" date="2015-06" db="UniProtKB">
        <authorList>
            <consortium name="EnsemblProtists"/>
        </authorList>
    </citation>
    <scope>IDENTIFICATION</scope>
    <source>
        <strain evidence="1">Emoy2</strain>
    </source>
</reference>
<name>M4BF64_HYAAE</name>
<accession>M4BF64</accession>
<dbReference type="Proteomes" id="UP000011713">
    <property type="component" value="Unassembled WGS sequence"/>
</dbReference>
<protein>
    <submittedName>
        <fullName evidence="1">Uncharacterized protein</fullName>
    </submittedName>
</protein>
<sequence>MLWDPEDVKNITFENAMRIFTREESSGDYTFTIKASMIYKMAIEHLSSGISMKQTALAIQAAKEVADVSNPTGMNQTKVATFVLVRCTAVPRAQSCYKM</sequence>
<dbReference type="InParanoid" id="M4BF64"/>
<dbReference type="AlphaFoldDB" id="M4BF64"/>
<proteinExistence type="predicted"/>
<reference evidence="2" key="1">
    <citation type="journal article" date="2010" name="Science">
        <title>Signatures of adaptation to obligate biotrophy in the Hyaloperonospora arabidopsidis genome.</title>
        <authorList>
            <person name="Baxter L."/>
            <person name="Tripathy S."/>
            <person name="Ishaque N."/>
            <person name="Boot N."/>
            <person name="Cabral A."/>
            <person name="Kemen E."/>
            <person name="Thines M."/>
            <person name="Ah-Fong A."/>
            <person name="Anderson R."/>
            <person name="Badejoko W."/>
            <person name="Bittner-Eddy P."/>
            <person name="Boore J.L."/>
            <person name="Chibucos M.C."/>
            <person name="Coates M."/>
            <person name="Dehal P."/>
            <person name="Delehaunty K."/>
            <person name="Dong S."/>
            <person name="Downton P."/>
            <person name="Dumas B."/>
            <person name="Fabro G."/>
            <person name="Fronick C."/>
            <person name="Fuerstenberg S.I."/>
            <person name="Fulton L."/>
            <person name="Gaulin E."/>
            <person name="Govers F."/>
            <person name="Hughes L."/>
            <person name="Humphray S."/>
            <person name="Jiang R.H."/>
            <person name="Judelson H."/>
            <person name="Kamoun S."/>
            <person name="Kyung K."/>
            <person name="Meijer H."/>
            <person name="Minx P."/>
            <person name="Morris P."/>
            <person name="Nelson J."/>
            <person name="Phuntumart V."/>
            <person name="Qutob D."/>
            <person name="Rehmany A."/>
            <person name="Rougon-Cardoso A."/>
            <person name="Ryden P."/>
            <person name="Torto-Alalibo T."/>
            <person name="Studholme D."/>
            <person name="Wang Y."/>
            <person name="Win J."/>
            <person name="Wood J."/>
            <person name="Clifton S.W."/>
            <person name="Rogers J."/>
            <person name="Van den Ackerveken G."/>
            <person name="Jones J.D."/>
            <person name="McDowell J.M."/>
            <person name="Beynon J."/>
            <person name="Tyler B.M."/>
        </authorList>
    </citation>
    <scope>NUCLEOTIDE SEQUENCE [LARGE SCALE GENOMIC DNA]</scope>
    <source>
        <strain evidence="2">Emoy2</strain>
    </source>
</reference>
<organism evidence="1 2">
    <name type="scientific">Hyaloperonospora arabidopsidis (strain Emoy2)</name>
    <name type="common">Downy mildew agent</name>
    <name type="synonym">Peronospora arabidopsidis</name>
    <dbReference type="NCBI Taxonomy" id="559515"/>
    <lineage>
        <taxon>Eukaryota</taxon>
        <taxon>Sar</taxon>
        <taxon>Stramenopiles</taxon>
        <taxon>Oomycota</taxon>
        <taxon>Peronosporomycetes</taxon>
        <taxon>Peronosporales</taxon>
        <taxon>Peronosporaceae</taxon>
        <taxon>Hyaloperonospora</taxon>
    </lineage>
</organism>
<dbReference type="EMBL" id="JH598194">
    <property type="status" value="NOT_ANNOTATED_CDS"/>
    <property type="molecule type" value="Genomic_DNA"/>
</dbReference>
<dbReference type="VEuPathDB" id="FungiDB:HpaG804933"/>
<keyword evidence="2" id="KW-1185">Reference proteome</keyword>
<evidence type="ECO:0000313" key="1">
    <source>
        <dbReference type="EnsemblProtists" id="HpaP804933"/>
    </source>
</evidence>